<gene>
    <name evidence="4" type="ORF">Vafri_7196</name>
</gene>
<evidence type="ECO:0008006" key="6">
    <source>
        <dbReference type="Google" id="ProtNLM"/>
    </source>
</evidence>
<dbReference type="SUPFAM" id="SSF56112">
    <property type="entry name" value="Protein kinase-like (PK-like)"/>
    <property type="match status" value="1"/>
</dbReference>
<feature type="compositionally biased region" description="Basic and acidic residues" evidence="3">
    <location>
        <begin position="77"/>
        <end position="89"/>
    </location>
</feature>
<feature type="compositionally biased region" description="Acidic residues" evidence="3">
    <location>
        <begin position="794"/>
        <end position="808"/>
    </location>
</feature>
<dbReference type="SUPFAM" id="SSF48371">
    <property type="entry name" value="ARM repeat"/>
    <property type="match status" value="1"/>
</dbReference>
<evidence type="ECO:0000256" key="2">
    <source>
        <dbReference type="PROSITE-ProRule" id="PRU00103"/>
    </source>
</evidence>
<dbReference type="InterPro" id="IPR021133">
    <property type="entry name" value="HEAT_type_2"/>
</dbReference>
<feature type="region of interest" description="Disordered" evidence="3">
    <location>
        <begin position="1"/>
        <end position="48"/>
    </location>
</feature>
<feature type="compositionally biased region" description="Acidic residues" evidence="3">
    <location>
        <begin position="881"/>
        <end position="892"/>
    </location>
</feature>
<proteinExistence type="predicted"/>
<feature type="compositionally biased region" description="Basic and acidic residues" evidence="3">
    <location>
        <begin position="1"/>
        <end position="19"/>
    </location>
</feature>
<dbReference type="PANTHER" id="PTHR12984">
    <property type="entry name" value="SCY1-RELATED S/T PROTEIN KINASE-LIKE"/>
    <property type="match status" value="1"/>
</dbReference>
<dbReference type="InterPro" id="IPR016024">
    <property type="entry name" value="ARM-type_fold"/>
</dbReference>
<feature type="region of interest" description="Disordered" evidence="3">
    <location>
        <begin position="72"/>
        <end position="101"/>
    </location>
</feature>
<dbReference type="Gene3D" id="1.25.10.10">
    <property type="entry name" value="Leucine-rich Repeat Variant"/>
    <property type="match status" value="1"/>
</dbReference>
<keyword evidence="5" id="KW-1185">Reference proteome</keyword>
<dbReference type="EMBL" id="BNCO01000010">
    <property type="protein sequence ID" value="GIL51107.1"/>
    <property type="molecule type" value="Genomic_DNA"/>
</dbReference>
<feature type="region of interest" description="Disordered" evidence="3">
    <location>
        <begin position="767"/>
        <end position="992"/>
    </location>
</feature>
<dbReference type="Proteomes" id="UP000747399">
    <property type="component" value="Unassembled WGS sequence"/>
</dbReference>
<dbReference type="PROSITE" id="PS50077">
    <property type="entry name" value="HEAT_REPEAT"/>
    <property type="match status" value="1"/>
</dbReference>
<evidence type="ECO:0000256" key="3">
    <source>
        <dbReference type="SAM" id="MobiDB-lite"/>
    </source>
</evidence>
<comment type="caution">
    <text evidence="4">The sequence shown here is derived from an EMBL/GenBank/DDBJ whole genome shotgun (WGS) entry which is preliminary data.</text>
</comment>
<sequence length="992" mass="104040">MASNGEREGQMHGRDRLAPDDPGDTMANRPPQGARAEDRTGGGIGWGSSNRNVHAGIAAISVSLTGIPLSHQWNKQKQQEQDRDADRGGMGRRKGRHLGRQRGARQCLRMWVFASVLVCVLRIRRAQELVVGGNGGDGDHAAVHMRAEVRRLVTCPFASTMQYLHKHAADIKQSNHAPDLAAAASTARPRSSAKVSRALGLSPVKSADIKARPRRSRPRVAKCRRSVCSVRSSICCSASPASVHSPGSRRDEYFAMGMLHVTNAISFLNNDCKLIHGNICMTAVVVTSSLDWKLSGFDLLSEHSLPPDHLLQNSSWMVDNKYKPAELARSEWEVVRQGPPWAVDAWGLGCLTQEVFSCKEMSSVENLRHTDVIPPALLQDYQKLLSSAPARRLNPAKVAQSRFLNNRLVDVVAFMENIAVKDGVEKESFFRRLPGVLPAIPAAVAVGKLLPLLASTLEFGGAPPLAVSSLMVIGGHLAGDEFNKRVVPCLSKLFASTDRGLRRSLLESMDHYAQHLTTSVIEDQIYPHLQTGFTDTHAYIRELTLKSILVLAPKMANKTLVSSVLKHLSKLQVDEEPSIRANTTVLLGNIASYLGESTCRRVLPNAFTRALKDAFPPARIAGLRALTATKQYYGTEEVAMRLLPAVCPLAIDGVPEVRQAALLCLDTFVKFLKDEEELRRSKEAAAAESAGAVGGAVTGSGGGGGTASYFVGQAPAVLGATSSMLTWAVSGLMNTVGGATPAPGPVSPPAPAPAPAAATKPLNVTATAAASTRGTTAPVASSAGGAKTSAAGDGWEDDDESFEVDEEEQAARSRFTAKPSTAATSSSARTAPPSRTPAAATTAPAAAAATSRSASGTARFTAPEPDEVLGASGGGDGWNNDLDDEELWEDMDGGSKKGAKAKPAAAVPATRPVAAAAAEASAATSRPSAVGTAAAARRATGTAGATRAAGEGAAAKPKLGAMKLGATKVGGSSSALGSAKDSLVDLKDSDNW</sequence>
<organism evidence="4 5">
    <name type="scientific">Volvox africanus</name>
    <dbReference type="NCBI Taxonomy" id="51714"/>
    <lineage>
        <taxon>Eukaryota</taxon>
        <taxon>Viridiplantae</taxon>
        <taxon>Chlorophyta</taxon>
        <taxon>core chlorophytes</taxon>
        <taxon>Chlorophyceae</taxon>
        <taxon>CS clade</taxon>
        <taxon>Chlamydomonadales</taxon>
        <taxon>Volvocaceae</taxon>
        <taxon>Volvox</taxon>
    </lineage>
</organism>
<feature type="compositionally biased region" description="Basic and acidic residues" evidence="3">
    <location>
        <begin position="982"/>
        <end position="992"/>
    </location>
</feature>
<feature type="repeat" description="HEAT" evidence="2">
    <location>
        <begin position="642"/>
        <end position="680"/>
    </location>
</feature>
<protein>
    <recommendedName>
        <fullName evidence="6">Protein kinase domain-containing protein</fullName>
    </recommendedName>
</protein>
<dbReference type="InterPro" id="IPR011989">
    <property type="entry name" value="ARM-like"/>
</dbReference>
<keyword evidence="1" id="KW-0677">Repeat</keyword>
<accession>A0A8J4AZU2</accession>
<evidence type="ECO:0000313" key="4">
    <source>
        <dbReference type="EMBL" id="GIL51107.1"/>
    </source>
</evidence>
<dbReference type="InterPro" id="IPR000357">
    <property type="entry name" value="HEAT"/>
</dbReference>
<feature type="compositionally biased region" description="Low complexity" evidence="3">
    <location>
        <begin position="901"/>
        <end position="955"/>
    </location>
</feature>
<dbReference type="PANTHER" id="PTHR12984:SF3">
    <property type="entry name" value="N-TERMINAL KINASE-LIKE PROTEIN"/>
    <property type="match status" value="1"/>
</dbReference>
<feature type="compositionally biased region" description="Low complexity" evidence="3">
    <location>
        <begin position="767"/>
        <end position="792"/>
    </location>
</feature>
<reference evidence="4" key="1">
    <citation type="journal article" date="2021" name="Proc. Natl. Acad. Sci. U.S.A.">
        <title>Three genomes in the algal genus Volvox reveal the fate of a haploid sex-determining region after a transition to homothallism.</title>
        <authorList>
            <person name="Yamamoto K."/>
            <person name="Hamaji T."/>
            <person name="Kawai-Toyooka H."/>
            <person name="Matsuzaki R."/>
            <person name="Takahashi F."/>
            <person name="Nishimura Y."/>
            <person name="Kawachi M."/>
            <person name="Noguchi H."/>
            <person name="Minakuchi Y."/>
            <person name="Umen J.G."/>
            <person name="Toyoda A."/>
            <person name="Nozaki H."/>
        </authorList>
    </citation>
    <scope>NUCLEOTIDE SEQUENCE</scope>
    <source>
        <strain evidence="4">NIES-3780</strain>
    </source>
</reference>
<dbReference type="Pfam" id="PF02985">
    <property type="entry name" value="HEAT"/>
    <property type="match status" value="1"/>
</dbReference>
<dbReference type="InterPro" id="IPR011009">
    <property type="entry name" value="Kinase-like_dom_sf"/>
</dbReference>
<evidence type="ECO:0000256" key="1">
    <source>
        <dbReference type="ARBA" id="ARBA00022737"/>
    </source>
</evidence>
<evidence type="ECO:0000313" key="5">
    <source>
        <dbReference type="Proteomes" id="UP000747399"/>
    </source>
</evidence>
<feature type="compositionally biased region" description="Low complexity" evidence="3">
    <location>
        <begin position="816"/>
        <end position="862"/>
    </location>
</feature>
<dbReference type="InterPro" id="IPR051177">
    <property type="entry name" value="CIK-Related_Protein"/>
</dbReference>
<feature type="compositionally biased region" description="Basic residues" evidence="3">
    <location>
        <begin position="90"/>
        <end position="101"/>
    </location>
</feature>
<dbReference type="AlphaFoldDB" id="A0A8J4AZU2"/>
<dbReference type="Gene3D" id="1.10.510.10">
    <property type="entry name" value="Transferase(Phosphotransferase) domain 1"/>
    <property type="match status" value="1"/>
</dbReference>
<name>A0A8J4AZU2_9CHLO</name>